<dbReference type="PROSITE" id="PS01040">
    <property type="entry name" value="SBP_BACTERIAL_5"/>
    <property type="match status" value="1"/>
</dbReference>
<keyword evidence="2 3" id="KW-0732">Signal</keyword>
<dbReference type="Proteomes" id="UP000306791">
    <property type="component" value="Unassembled WGS sequence"/>
</dbReference>
<dbReference type="RefSeq" id="WP_138234420.1">
    <property type="nucleotide sequence ID" value="NZ_CP185860.1"/>
</dbReference>
<evidence type="ECO:0000256" key="3">
    <source>
        <dbReference type="SAM" id="SignalP"/>
    </source>
</evidence>
<evidence type="ECO:0000256" key="2">
    <source>
        <dbReference type="ARBA" id="ARBA00022729"/>
    </source>
</evidence>
<dbReference type="InterPro" id="IPR023765">
    <property type="entry name" value="SBP_5_CS"/>
</dbReference>
<dbReference type="Gene3D" id="3.90.76.10">
    <property type="entry name" value="Dipeptide-binding Protein, Domain 1"/>
    <property type="match status" value="1"/>
</dbReference>
<proteinExistence type="inferred from homology"/>
<dbReference type="PANTHER" id="PTHR30290">
    <property type="entry name" value="PERIPLASMIC BINDING COMPONENT OF ABC TRANSPORTER"/>
    <property type="match status" value="1"/>
</dbReference>
<dbReference type="InterPro" id="IPR030678">
    <property type="entry name" value="Peptide/Ni-bd"/>
</dbReference>
<dbReference type="InterPro" id="IPR000914">
    <property type="entry name" value="SBP_5_dom"/>
</dbReference>
<dbReference type="EMBL" id="VANI01000004">
    <property type="protein sequence ID" value="TLM79248.1"/>
    <property type="molecule type" value="Genomic_DNA"/>
</dbReference>
<dbReference type="Gene3D" id="3.10.105.10">
    <property type="entry name" value="Dipeptide-binding Protein, Domain 3"/>
    <property type="match status" value="1"/>
</dbReference>
<name>A0ABY2UM11_9GAMM</name>
<evidence type="ECO:0000313" key="6">
    <source>
        <dbReference type="Proteomes" id="UP000306791"/>
    </source>
</evidence>
<evidence type="ECO:0000259" key="4">
    <source>
        <dbReference type="Pfam" id="PF00496"/>
    </source>
</evidence>
<dbReference type="SUPFAM" id="SSF53850">
    <property type="entry name" value="Periplasmic binding protein-like II"/>
    <property type="match status" value="1"/>
</dbReference>
<protein>
    <submittedName>
        <fullName evidence="5">ABC transporter substrate-binding protein</fullName>
    </submittedName>
</protein>
<keyword evidence="6" id="KW-1185">Reference proteome</keyword>
<feature type="chain" id="PRO_5046878960" evidence="3">
    <location>
        <begin position="23"/>
        <end position="535"/>
    </location>
</feature>
<evidence type="ECO:0000256" key="1">
    <source>
        <dbReference type="ARBA" id="ARBA00005695"/>
    </source>
</evidence>
<dbReference type="Gene3D" id="3.40.190.10">
    <property type="entry name" value="Periplasmic binding protein-like II"/>
    <property type="match status" value="1"/>
</dbReference>
<reference evidence="5 6" key="1">
    <citation type="submission" date="2019-05" db="EMBL/GenBank/DDBJ databases">
        <title>Microbulbifer harenosus sp. nov., an alginate-degrading bacterium isolated from coastal sand.</title>
        <authorList>
            <person name="Huang H."/>
            <person name="Mo K."/>
            <person name="Bao S."/>
        </authorList>
    </citation>
    <scope>NUCLEOTIDE SEQUENCE [LARGE SCALE GENOMIC DNA]</scope>
    <source>
        <strain evidence="5 6">HB161719</strain>
    </source>
</reference>
<dbReference type="PANTHER" id="PTHR30290:SF38">
    <property type="entry name" value="D,D-DIPEPTIDE-BINDING PERIPLASMIC PROTEIN DDPA-RELATED"/>
    <property type="match status" value="1"/>
</dbReference>
<dbReference type="Pfam" id="PF00496">
    <property type="entry name" value="SBP_bac_5"/>
    <property type="match status" value="1"/>
</dbReference>
<gene>
    <name evidence="5" type="ORF">FDY93_03880</name>
</gene>
<comment type="similarity">
    <text evidence="1">Belongs to the bacterial solute-binding protein 5 family.</text>
</comment>
<evidence type="ECO:0000313" key="5">
    <source>
        <dbReference type="EMBL" id="TLM79248.1"/>
    </source>
</evidence>
<dbReference type="CDD" id="cd08493">
    <property type="entry name" value="PBP2_DppA_like"/>
    <property type="match status" value="1"/>
</dbReference>
<feature type="domain" description="Solute-binding protein family 5" evidence="4">
    <location>
        <begin position="68"/>
        <end position="447"/>
    </location>
</feature>
<dbReference type="PIRSF" id="PIRSF002741">
    <property type="entry name" value="MppA"/>
    <property type="match status" value="1"/>
</dbReference>
<organism evidence="5 6">
    <name type="scientific">Microbulbifer harenosus</name>
    <dbReference type="NCBI Taxonomy" id="2576840"/>
    <lineage>
        <taxon>Bacteria</taxon>
        <taxon>Pseudomonadati</taxon>
        <taxon>Pseudomonadota</taxon>
        <taxon>Gammaproteobacteria</taxon>
        <taxon>Cellvibrionales</taxon>
        <taxon>Microbulbiferaceae</taxon>
        <taxon>Microbulbifer</taxon>
    </lineage>
</organism>
<accession>A0ABY2UM11</accession>
<sequence>MNKVFALLTFYSAVLVSMPAFSASNLVYCSEGSPESFNPQITLSGTARNATAPTLYNRLLDFEPGTTKLVPSLAKRWEISPDNRSYTFELRDDVSFHSTAYFTPSRKMNADDVLFSFNRQLDKEHPYHMVGGGTYQYFQGMGMDKLITKVEKLGDHRVRIELSQPEAPFLSNLAMPFMSILSSEYSEQLQRENRKADIDMLPVGTGPFKFRRYQKGTSIRYKANEAYWQGQPAIGNLVFSITPDPSVRYMKLKKGECDLVVYPSPSDIAQIKSQSGMVLAEEDGLNIGYLAMNTEKPPFDNVQVRRAIAHALNKQAYINAVYLGNAELAINPYPPSMWSHNDEVAQYEYNPEKARKLLQKAGYSDGFKVTLWTLPVSRPYNPNGRKMGEMMQQDLAKIGVEVELVSYDWGTYLDKVKRGEHDMVQLGWAGDNGDPDNFLYTLFSCDSVQRGSNNSRYCQPEFESLIKRARRESDLATREQLYREALRVFSEDVPVIPIAHSKVFRALSSRVEGYVMDPFDVDNFFPLSVSSNRQQ</sequence>
<feature type="signal peptide" evidence="3">
    <location>
        <begin position="1"/>
        <end position="22"/>
    </location>
</feature>
<dbReference type="InterPro" id="IPR039424">
    <property type="entry name" value="SBP_5"/>
</dbReference>
<comment type="caution">
    <text evidence="5">The sequence shown here is derived from an EMBL/GenBank/DDBJ whole genome shotgun (WGS) entry which is preliminary data.</text>
</comment>